<dbReference type="PRINTS" id="PR01490">
    <property type="entry name" value="RTXTOXIND"/>
</dbReference>
<feature type="domain" description="YknX-like barrel-sandwich hybrid" evidence="7">
    <location>
        <begin position="64"/>
        <end position="215"/>
    </location>
</feature>
<name>A0ABY9JV01_9BACI</name>
<protein>
    <submittedName>
        <fullName evidence="10">Efflux RND transporter periplasmic adaptor subunit</fullName>
    </submittedName>
</protein>
<dbReference type="Proteomes" id="UP001197974">
    <property type="component" value="Chromosome"/>
</dbReference>
<dbReference type="Gene3D" id="2.40.50.100">
    <property type="match status" value="1"/>
</dbReference>
<dbReference type="InterPro" id="IPR058638">
    <property type="entry name" value="HH_YknX-like"/>
</dbReference>
<dbReference type="Pfam" id="PF25989">
    <property type="entry name" value="YknX_C"/>
    <property type="match status" value="1"/>
</dbReference>
<evidence type="ECO:0000256" key="5">
    <source>
        <dbReference type="SAM" id="Phobius"/>
    </source>
</evidence>
<evidence type="ECO:0000259" key="8">
    <source>
        <dbReference type="Pfam" id="PF25989"/>
    </source>
</evidence>
<accession>A0ABY9JV01</accession>
<comment type="subcellular location">
    <subcellularLocation>
        <location evidence="1">Cell envelope</location>
    </subcellularLocation>
</comment>
<dbReference type="EMBL" id="CP129013">
    <property type="protein sequence ID" value="WLR43237.1"/>
    <property type="molecule type" value="Genomic_DNA"/>
</dbReference>
<proteinExistence type="inferred from homology"/>
<dbReference type="Pfam" id="PF25982">
    <property type="entry name" value="HH_YknX"/>
    <property type="match status" value="1"/>
</dbReference>
<keyword evidence="5" id="KW-0812">Transmembrane</keyword>
<evidence type="ECO:0000313" key="11">
    <source>
        <dbReference type="Proteomes" id="UP001197974"/>
    </source>
</evidence>
<dbReference type="InterPro" id="IPR058639">
    <property type="entry name" value="BSH_YknX-like"/>
</dbReference>
<feature type="domain" description="YknX-like alpha-helical hairpin" evidence="6">
    <location>
        <begin position="99"/>
        <end position="181"/>
    </location>
</feature>
<feature type="domain" description="YknX-like beta-barrel" evidence="9">
    <location>
        <begin position="220"/>
        <end position="301"/>
    </location>
</feature>
<sequence>MSKAVKIIIGIVIVLAIGGFVGLNIYQQKEETAASSIVETVSLEKEEIVQNVMVPGTLELTDEQRIYFEVDKGKVKEIFVKKGDKVKEGTKLVEYENQQVTLEKEQNALEVESSNLQLKQYDSQMDDLKDEQKELEKQIGEDEAKKQIDEQREQLKLDKKIAELSLKQTDLQKQTIEKAISDLTVKSEINGVVVNVDETAMNPSMQDAGTLIHVANMDSMQVTGVISEYDTLKVKKDQPVKLTSEVLPEKEWKGKVSYIGDLPEGSALGEGGGAVQYSIIVAVEEASKMEAKPGFQLLMEIETERREVETLPLEAVQQEGEDYFVYLVQEGVAIKQPVTVGSTSEEFIEIVEGVTDSDVIINNPDGMITDGMEVSVE</sequence>
<evidence type="ECO:0000259" key="7">
    <source>
        <dbReference type="Pfam" id="PF25984"/>
    </source>
</evidence>
<feature type="coiled-coil region" evidence="4">
    <location>
        <begin position="92"/>
        <end position="165"/>
    </location>
</feature>
<dbReference type="Pfam" id="PF25984">
    <property type="entry name" value="BSH_YknX"/>
    <property type="match status" value="1"/>
</dbReference>
<comment type="similarity">
    <text evidence="2">Belongs to the membrane fusion protein (MFP) (TC 8.A.1) family.</text>
</comment>
<evidence type="ECO:0000259" key="6">
    <source>
        <dbReference type="Pfam" id="PF25982"/>
    </source>
</evidence>
<evidence type="ECO:0000256" key="4">
    <source>
        <dbReference type="SAM" id="Coils"/>
    </source>
</evidence>
<feature type="transmembrane region" description="Helical" evidence="5">
    <location>
        <begin position="7"/>
        <end position="26"/>
    </location>
</feature>
<evidence type="ECO:0000256" key="1">
    <source>
        <dbReference type="ARBA" id="ARBA00004196"/>
    </source>
</evidence>
<dbReference type="InterPro" id="IPR006143">
    <property type="entry name" value="RND_pump_MFP"/>
</dbReference>
<evidence type="ECO:0000259" key="9">
    <source>
        <dbReference type="Pfam" id="PF25990"/>
    </source>
</evidence>
<dbReference type="PANTHER" id="PTHR32347:SF14">
    <property type="entry name" value="EFFLUX SYSTEM COMPONENT YKNX-RELATED"/>
    <property type="match status" value="1"/>
</dbReference>
<keyword evidence="5" id="KW-1133">Transmembrane helix</keyword>
<gene>
    <name evidence="10" type="ORF">LC087_03315</name>
</gene>
<keyword evidence="3 4" id="KW-0175">Coiled coil</keyword>
<feature type="domain" description="YknX-like C-terminal permuted SH3-like" evidence="8">
    <location>
        <begin position="309"/>
        <end position="376"/>
    </location>
</feature>
<reference evidence="10 11" key="1">
    <citation type="submission" date="2023-06" db="EMBL/GenBank/DDBJ databases">
        <title>Five Gram-positive bacteria isolated from mangrove sediments in Shenzhen, Guangdong, China.</title>
        <authorList>
            <person name="Yu S."/>
            <person name="Zheng W."/>
            <person name="Huang Y."/>
        </authorList>
    </citation>
    <scope>NUCLEOTIDE SEQUENCE [LARGE SCALE GENOMIC DNA]</scope>
    <source>
        <strain evidence="10 11">SaN35-3</strain>
    </source>
</reference>
<evidence type="ECO:0000256" key="2">
    <source>
        <dbReference type="ARBA" id="ARBA00009477"/>
    </source>
</evidence>
<keyword evidence="11" id="KW-1185">Reference proteome</keyword>
<evidence type="ECO:0000256" key="3">
    <source>
        <dbReference type="ARBA" id="ARBA00023054"/>
    </source>
</evidence>
<dbReference type="InterPro" id="IPR058637">
    <property type="entry name" value="YknX-like_C"/>
</dbReference>
<evidence type="ECO:0000313" key="10">
    <source>
        <dbReference type="EMBL" id="WLR43237.1"/>
    </source>
</evidence>
<dbReference type="Gene3D" id="2.40.30.170">
    <property type="match status" value="1"/>
</dbReference>
<dbReference type="Pfam" id="PF25990">
    <property type="entry name" value="Beta-barrel_YknX"/>
    <property type="match status" value="1"/>
</dbReference>
<dbReference type="InterPro" id="IPR058636">
    <property type="entry name" value="Beta-barrel_YknX"/>
</dbReference>
<dbReference type="RefSeq" id="WP_226539776.1">
    <property type="nucleotide sequence ID" value="NZ_CP129013.1"/>
</dbReference>
<organism evidence="10 11">
    <name type="scientific">Bacillus carboniphilus</name>
    <dbReference type="NCBI Taxonomy" id="86663"/>
    <lineage>
        <taxon>Bacteria</taxon>
        <taxon>Bacillati</taxon>
        <taxon>Bacillota</taxon>
        <taxon>Bacilli</taxon>
        <taxon>Bacillales</taxon>
        <taxon>Bacillaceae</taxon>
        <taxon>Bacillus</taxon>
    </lineage>
</organism>
<dbReference type="PANTHER" id="PTHR32347">
    <property type="entry name" value="EFFLUX SYSTEM COMPONENT YKNX-RELATED"/>
    <property type="match status" value="1"/>
</dbReference>
<keyword evidence="5" id="KW-0472">Membrane</keyword>
<dbReference type="InterPro" id="IPR050465">
    <property type="entry name" value="UPF0194_transport"/>
</dbReference>
<dbReference type="Gene3D" id="2.40.420.20">
    <property type="match status" value="1"/>
</dbReference>
<dbReference type="NCBIfam" id="TIGR01730">
    <property type="entry name" value="RND_mfp"/>
    <property type="match status" value="1"/>
</dbReference>